<evidence type="ECO:0000256" key="1">
    <source>
        <dbReference type="SAM" id="MobiDB-lite"/>
    </source>
</evidence>
<protein>
    <submittedName>
        <fullName evidence="2">Uncharacterized protein</fullName>
    </submittedName>
</protein>
<accession>A0A165DZX2</accession>
<dbReference type="AlphaFoldDB" id="A0A165DZX2"/>
<feature type="compositionally biased region" description="Basic residues" evidence="1">
    <location>
        <begin position="128"/>
        <end position="138"/>
    </location>
</feature>
<dbReference type="InParanoid" id="A0A165DZX2"/>
<evidence type="ECO:0000313" key="2">
    <source>
        <dbReference type="EMBL" id="KZV85772.1"/>
    </source>
</evidence>
<organism evidence="2 3">
    <name type="scientific">Exidia glandulosa HHB12029</name>
    <dbReference type="NCBI Taxonomy" id="1314781"/>
    <lineage>
        <taxon>Eukaryota</taxon>
        <taxon>Fungi</taxon>
        <taxon>Dikarya</taxon>
        <taxon>Basidiomycota</taxon>
        <taxon>Agaricomycotina</taxon>
        <taxon>Agaricomycetes</taxon>
        <taxon>Auriculariales</taxon>
        <taxon>Exidiaceae</taxon>
        <taxon>Exidia</taxon>
    </lineage>
</organism>
<sequence length="149" mass="17667">MSNFLSGNVPTRLTLEESFERTPMYEPPVLHHPQPSYVCKYQHCSVKDTRFKTSIEKAFHDQNVLGLHCVVCHKYYSRTVVLELRAHYIKHHPEYVQNYLEQERKMKEAYAKAQADHEAQQAQTTRPSRPKLRPRRNTNTKASRSQQWQ</sequence>
<evidence type="ECO:0000313" key="3">
    <source>
        <dbReference type="Proteomes" id="UP000077266"/>
    </source>
</evidence>
<name>A0A165DZX2_EXIGL</name>
<dbReference type="EMBL" id="KV426177">
    <property type="protein sequence ID" value="KZV85772.1"/>
    <property type="molecule type" value="Genomic_DNA"/>
</dbReference>
<dbReference type="Proteomes" id="UP000077266">
    <property type="component" value="Unassembled WGS sequence"/>
</dbReference>
<gene>
    <name evidence="2" type="ORF">EXIGLDRAFT_699002</name>
</gene>
<feature type="compositionally biased region" description="Polar residues" evidence="1">
    <location>
        <begin position="139"/>
        <end position="149"/>
    </location>
</feature>
<proteinExistence type="predicted"/>
<feature type="region of interest" description="Disordered" evidence="1">
    <location>
        <begin position="107"/>
        <end position="149"/>
    </location>
</feature>
<keyword evidence="3" id="KW-1185">Reference proteome</keyword>
<reference evidence="2 3" key="1">
    <citation type="journal article" date="2016" name="Mol. Biol. Evol.">
        <title>Comparative Genomics of Early-Diverging Mushroom-Forming Fungi Provides Insights into the Origins of Lignocellulose Decay Capabilities.</title>
        <authorList>
            <person name="Nagy L.G."/>
            <person name="Riley R."/>
            <person name="Tritt A."/>
            <person name="Adam C."/>
            <person name="Daum C."/>
            <person name="Floudas D."/>
            <person name="Sun H."/>
            <person name="Yadav J.S."/>
            <person name="Pangilinan J."/>
            <person name="Larsson K.H."/>
            <person name="Matsuura K."/>
            <person name="Barry K."/>
            <person name="Labutti K."/>
            <person name="Kuo R."/>
            <person name="Ohm R.A."/>
            <person name="Bhattacharya S.S."/>
            <person name="Shirouzu T."/>
            <person name="Yoshinaga Y."/>
            <person name="Martin F.M."/>
            <person name="Grigoriev I.V."/>
            <person name="Hibbett D.S."/>
        </authorList>
    </citation>
    <scope>NUCLEOTIDE SEQUENCE [LARGE SCALE GENOMIC DNA]</scope>
    <source>
        <strain evidence="2 3">HHB12029</strain>
    </source>
</reference>
<feature type="compositionally biased region" description="Basic and acidic residues" evidence="1">
    <location>
        <begin position="107"/>
        <end position="119"/>
    </location>
</feature>